<accession>A0AAW0BC31</accession>
<keyword evidence="3" id="KW-1185">Reference proteome</keyword>
<proteinExistence type="predicted"/>
<reference evidence="2 3" key="1">
    <citation type="submission" date="2024-01" db="EMBL/GenBank/DDBJ databases">
        <title>A draft genome for a cacao thread blight-causing isolate of Paramarasmius palmivorus.</title>
        <authorList>
            <person name="Baruah I.K."/>
            <person name="Bukari Y."/>
            <person name="Amoako-Attah I."/>
            <person name="Meinhardt L.W."/>
            <person name="Bailey B.A."/>
            <person name="Cohen S.P."/>
        </authorList>
    </citation>
    <scope>NUCLEOTIDE SEQUENCE [LARGE SCALE GENOMIC DNA]</scope>
    <source>
        <strain evidence="2 3">GH-12</strain>
    </source>
</reference>
<evidence type="ECO:0000313" key="2">
    <source>
        <dbReference type="EMBL" id="KAK7023502.1"/>
    </source>
</evidence>
<evidence type="ECO:0000256" key="1">
    <source>
        <dbReference type="SAM" id="MobiDB-lite"/>
    </source>
</evidence>
<sequence length="340" mass="38298">MAIDAPKQMNASSDNLVSPIRMTFGPPSPTLSSHENDSIETLADTYTVNPRGDDLSLRRYSSPSSSVRGTYARSSRPTSFMDFESEQPVHFGGLGDLGNVDRAIEREVFFGHGRTTRRRSTIRRRVYDSDAISIVTTRTTVSTIRAVRNPDVCPPVLRQRERGSKVSDSGVKGRNPEEDDRERKSRTWKGPSRLKERFGMLFSGRKENAGILDRDEKRKKTFSFRRKDRDIDVTPQIPASSPRSPSFFARRGSLVRKGSISSRGIANVPVSVPPLSPSANQMKMRKQQLRRSRSFAGFRGSIIQVDEEDDADIDEITKEATKVNEEVRRNYSYAEESDDS</sequence>
<feature type="region of interest" description="Disordered" evidence="1">
    <location>
        <begin position="1"/>
        <end position="35"/>
    </location>
</feature>
<dbReference type="EMBL" id="JAYKXP010000138">
    <property type="protein sequence ID" value="KAK7023502.1"/>
    <property type="molecule type" value="Genomic_DNA"/>
</dbReference>
<protein>
    <submittedName>
        <fullName evidence="2">Uncharacterized protein</fullName>
    </submittedName>
</protein>
<name>A0AAW0BC31_9AGAR</name>
<dbReference type="Proteomes" id="UP001383192">
    <property type="component" value="Unassembled WGS sequence"/>
</dbReference>
<feature type="region of interest" description="Disordered" evidence="1">
    <location>
        <begin position="154"/>
        <end position="190"/>
    </location>
</feature>
<evidence type="ECO:0000313" key="3">
    <source>
        <dbReference type="Proteomes" id="UP001383192"/>
    </source>
</evidence>
<dbReference type="AlphaFoldDB" id="A0AAW0BC31"/>
<comment type="caution">
    <text evidence="2">The sequence shown here is derived from an EMBL/GenBank/DDBJ whole genome shotgun (WGS) entry which is preliminary data.</text>
</comment>
<gene>
    <name evidence="2" type="ORF">VNI00_016720</name>
</gene>
<organism evidence="2 3">
    <name type="scientific">Paramarasmius palmivorus</name>
    <dbReference type="NCBI Taxonomy" id="297713"/>
    <lineage>
        <taxon>Eukaryota</taxon>
        <taxon>Fungi</taxon>
        <taxon>Dikarya</taxon>
        <taxon>Basidiomycota</taxon>
        <taxon>Agaricomycotina</taxon>
        <taxon>Agaricomycetes</taxon>
        <taxon>Agaricomycetidae</taxon>
        <taxon>Agaricales</taxon>
        <taxon>Marasmiineae</taxon>
        <taxon>Marasmiaceae</taxon>
        <taxon>Paramarasmius</taxon>
    </lineage>
</organism>